<organism evidence="2 3">
    <name type="scientific">Croceivirga thetidis</name>
    <dbReference type="NCBI Taxonomy" id="2721623"/>
    <lineage>
        <taxon>Bacteria</taxon>
        <taxon>Pseudomonadati</taxon>
        <taxon>Bacteroidota</taxon>
        <taxon>Flavobacteriia</taxon>
        <taxon>Flavobacteriales</taxon>
        <taxon>Flavobacteriaceae</taxon>
        <taxon>Croceivirga</taxon>
    </lineage>
</organism>
<keyword evidence="1" id="KW-0175">Coiled coil</keyword>
<evidence type="ECO:0000256" key="1">
    <source>
        <dbReference type="SAM" id="Coils"/>
    </source>
</evidence>
<sequence>MTTEISTNYDKVHRRLERESEAVSRLLKKTTSYRFEPKDYSCFQLLQQLRIELEELSNQQQIALTEYNSKGSIADSDIADIEELSSRFKELETNMATYLLRVTS</sequence>
<evidence type="ECO:0000313" key="2">
    <source>
        <dbReference type="EMBL" id="NKI32359.1"/>
    </source>
</evidence>
<name>A0ABX1GRZ2_9FLAO</name>
<reference evidence="2 3" key="1">
    <citation type="submission" date="2020-04" db="EMBL/GenBank/DDBJ databases">
        <authorList>
            <person name="Yoon J."/>
        </authorList>
    </citation>
    <scope>NUCLEOTIDE SEQUENCE [LARGE SCALE GENOMIC DNA]</scope>
    <source>
        <strain evidence="2 3">DJ-13</strain>
    </source>
</reference>
<evidence type="ECO:0000313" key="3">
    <source>
        <dbReference type="Proteomes" id="UP000718451"/>
    </source>
</evidence>
<proteinExistence type="predicted"/>
<dbReference type="Proteomes" id="UP000718451">
    <property type="component" value="Unassembled WGS sequence"/>
</dbReference>
<dbReference type="RefSeq" id="WP_168552566.1">
    <property type="nucleotide sequence ID" value="NZ_JAAWWL010000002.1"/>
</dbReference>
<gene>
    <name evidence="2" type="ORF">HCU67_10425</name>
</gene>
<keyword evidence="3" id="KW-1185">Reference proteome</keyword>
<comment type="caution">
    <text evidence="2">The sequence shown here is derived from an EMBL/GenBank/DDBJ whole genome shotgun (WGS) entry which is preliminary data.</text>
</comment>
<accession>A0ABX1GRZ2</accession>
<dbReference type="EMBL" id="JAAWWL010000002">
    <property type="protein sequence ID" value="NKI32359.1"/>
    <property type="molecule type" value="Genomic_DNA"/>
</dbReference>
<feature type="coiled-coil region" evidence="1">
    <location>
        <begin position="46"/>
        <end position="101"/>
    </location>
</feature>
<protein>
    <submittedName>
        <fullName evidence="2">Uncharacterized protein</fullName>
    </submittedName>
</protein>